<evidence type="ECO:0000313" key="2">
    <source>
        <dbReference type="EMBL" id="GFY86464.1"/>
    </source>
</evidence>
<dbReference type="AlphaFoldDB" id="A0A7J0EJ20"/>
<keyword evidence="3" id="KW-1185">Reference proteome</keyword>
<comment type="caution">
    <text evidence="2">The sequence shown here is derived from an EMBL/GenBank/DDBJ whole genome shotgun (WGS) entry which is preliminary data.</text>
</comment>
<reference evidence="2 3" key="1">
    <citation type="submission" date="2019-07" db="EMBL/GenBank/DDBJ databases">
        <title>De Novo Assembly of kiwifruit Actinidia rufa.</title>
        <authorList>
            <person name="Sugita-Konishi S."/>
            <person name="Sato K."/>
            <person name="Mori E."/>
            <person name="Abe Y."/>
            <person name="Kisaki G."/>
            <person name="Hamano K."/>
            <person name="Suezawa K."/>
            <person name="Otani M."/>
            <person name="Fukuda T."/>
            <person name="Manabe T."/>
            <person name="Gomi K."/>
            <person name="Tabuchi M."/>
            <person name="Akimitsu K."/>
            <person name="Kataoka I."/>
        </authorList>
    </citation>
    <scope>NUCLEOTIDE SEQUENCE [LARGE SCALE GENOMIC DNA]</scope>
    <source>
        <strain evidence="3">cv. Fuchu</strain>
    </source>
</reference>
<evidence type="ECO:0000256" key="1">
    <source>
        <dbReference type="SAM" id="MobiDB-lite"/>
    </source>
</evidence>
<name>A0A7J0EJ20_9ERIC</name>
<dbReference type="OrthoDB" id="1990281at2759"/>
<organism evidence="2 3">
    <name type="scientific">Actinidia rufa</name>
    <dbReference type="NCBI Taxonomy" id="165716"/>
    <lineage>
        <taxon>Eukaryota</taxon>
        <taxon>Viridiplantae</taxon>
        <taxon>Streptophyta</taxon>
        <taxon>Embryophyta</taxon>
        <taxon>Tracheophyta</taxon>
        <taxon>Spermatophyta</taxon>
        <taxon>Magnoliopsida</taxon>
        <taxon>eudicotyledons</taxon>
        <taxon>Gunneridae</taxon>
        <taxon>Pentapetalae</taxon>
        <taxon>asterids</taxon>
        <taxon>Ericales</taxon>
        <taxon>Actinidiaceae</taxon>
        <taxon>Actinidia</taxon>
    </lineage>
</organism>
<proteinExistence type="predicted"/>
<gene>
    <name evidence="2" type="ORF">Acr_05g0001030</name>
</gene>
<dbReference type="EMBL" id="BJWL01000005">
    <property type="protein sequence ID" value="GFY86464.1"/>
    <property type="molecule type" value="Genomic_DNA"/>
</dbReference>
<dbReference type="Proteomes" id="UP000585474">
    <property type="component" value="Unassembled WGS sequence"/>
</dbReference>
<feature type="region of interest" description="Disordered" evidence="1">
    <location>
        <begin position="390"/>
        <end position="409"/>
    </location>
</feature>
<evidence type="ECO:0000313" key="3">
    <source>
        <dbReference type="Proteomes" id="UP000585474"/>
    </source>
</evidence>
<feature type="compositionally biased region" description="Basic and acidic residues" evidence="1">
    <location>
        <begin position="391"/>
        <end position="409"/>
    </location>
</feature>
<sequence>MKRWLKVVHWYYSVAMNPDVNLRDLFDGPMVELSWQRMNKNILLIRFGLLWKCYDCVGQRGLDWRPGILTSFEVPLLGSWISGGVCVEQTSGCPRWGRGQRQLDSSDSERVRCETSGRGLGALSSRAKLALTLATTATSFTGATSPAICGASERAGWCSKAWFIVGHGDGKATCLTKRRTKPSEKWDQMRWSYRFWDHDMHHQGLFFRQEFDTLTPPQSVTADPPPQSFHASRTGGAARYSLLDTFRDQIRHFNAGGDLFEMDLTDREDYVEWYATVSTGPILPPHMRIGSNYAIRGGQAASRIAELRRDLDTIIRERDTSLIITARFLKSLLQDRIRELETQLRSRADTKLERALSSRVTESDPLIREAGEAYLPSSFLMAVQRGASRTIDTREESREQTISRRRPLEESLQEKQKVQNWMIKSFYAGEERERRHESWPRREVRPWIGLQTGIRPTLVHKGSLPCSVVKLPVVLA</sequence>
<protein>
    <submittedName>
        <fullName evidence="2">Uncharacterized protein</fullName>
    </submittedName>
</protein>
<accession>A0A7J0EJ20</accession>